<reference evidence="2 3" key="1">
    <citation type="journal article" date="2023" name="Plant Dis.">
        <title>First Report of Diplodia intermedia Causing Canker and Dieback Diseases on Apple Trees in Canada.</title>
        <authorList>
            <person name="Ellouze W."/>
            <person name="Ilyukhin E."/>
            <person name="Sulman M."/>
            <person name="Ali S."/>
        </authorList>
    </citation>
    <scope>NUCLEOTIDE SEQUENCE [LARGE SCALE GENOMIC DNA]</scope>
    <source>
        <strain evidence="2 3">M45-28</strain>
    </source>
</reference>
<accession>A0ABR3TAQ6</accession>
<dbReference type="Proteomes" id="UP001521184">
    <property type="component" value="Unassembled WGS sequence"/>
</dbReference>
<feature type="region of interest" description="Disordered" evidence="1">
    <location>
        <begin position="76"/>
        <end position="139"/>
    </location>
</feature>
<proteinExistence type="predicted"/>
<dbReference type="EMBL" id="JAKEKT020000101">
    <property type="protein sequence ID" value="KAL1636431.1"/>
    <property type="molecule type" value="Genomic_DNA"/>
</dbReference>
<evidence type="ECO:0000313" key="3">
    <source>
        <dbReference type="Proteomes" id="UP001521184"/>
    </source>
</evidence>
<gene>
    <name evidence="2" type="ORF">SLS58_009784</name>
</gene>
<sequence>MSAASSSSSSDCDASNIVDACVAGIKPRTEACGGNDWSCLCSAYTDLATCYNNCPNDPTRSSVQNQVTQFCAAAKASTSSKASGSATATSSSSGSATATGSSASASASGSSTSSGDFDSFSGETSTASSSSSSSTGAAAPMHVPAGGALGLALGIVAML</sequence>
<organism evidence="2 3">
    <name type="scientific">Diplodia intermedia</name>
    <dbReference type="NCBI Taxonomy" id="856260"/>
    <lineage>
        <taxon>Eukaryota</taxon>
        <taxon>Fungi</taxon>
        <taxon>Dikarya</taxon>
        <taxon>Ascomycota</taxon>
        <taxon>Pezizomycotina</taxon>
        <taxon>Dothideomycetes</taxon>
        <taxon>Dothideomycetes incertae sedis</taxon>
        <taxon>Botryosphaeriales</taxon>
        <taxon>Botryosphaeriaceae</taxon>
        <taxon>Diplodia</taxon>
    </lineage>
</organism>
<evidence type="ECO:0008006" key="4">
    <source>
        <dbReference type="Google" id="ProtNLM"/>
    </source>
</evidence>
<protein>
    <recommendedName>
        <fullName evidence="4">Gpi anchored serine-threonine rich protein</fullName>
    </recommendedName>
</protein>
<name>A0ABR3TAQ6_9PEZI</name>
<keyword evidence="3" id="KW-1185">Reference proteome</keyword>
<evidence type="ECO:0000313" key="2">
    <source>
        <dbReference type="EMBL" id="KAL1636431.1"/>
    </source>
</evidence>
<comment type="caution">
    <text evidence="2">The sequence shown here is derived from an EMBL/GenBank/DDBJ whole genome shotgun (WGS) entry which is preliminary data.</text>
</comment>
<evidence type="ECO:0000256" key="1">
    <source>
        <dbReference type="SAM" id="MobiDB-lite"/>
    </source>
</evidence>